<name>M3FVC8_9ACTN</name>
<reference evidence="3" key="1">
    <citation type="journal article" date="2013" name="Genome Announc.">
        <title>Draft Genome Sequence of Streptomyces bottropensis ATCC 25435, a Bottromycin-Producing Actinomycete.</title>
        <authorList>
            <person name="Zhang H."/>
            <person name="Zhou W."/>
            <person name="Zhuang Y."/>
            <person name="Liang X."/>
            <person name="Liu T."/>
        </authorList>
    </citation>
    <scope>NUCLEOTIDE SEQUENCE [LARGE SCALE GENOMIC DNA]</scope>
    <source>
        <strain evidence="3">ATCC 25435</strain>
    </source>
</reference>
<dbReference type="Proteomes" id="UP000030760">
    <property type="component" value="Unassembled WGS sequence"/>
</dbReference>
<organism evidence="2 3">
    <name type="scientific">Streptomyces bottropensis ATCC 25435</name>
    <dbReference type="NCBI Taxonomy" id="1054862"/>
    <lineage>
        <taxon>Bacteria</taxon>
        <taxon>Bacillati</taxon>
        <taxon>Actinomycetota</taxon>
        <taxon>Actinomycetes</taxon>
        <taxon>Kitasatosporales</taxon>
        <taxon>Streptomycetaceae</taxon>
        <taxon>Streptomyces</taxon>
    </lineage>
</organism>
<dbReference type="AlphaFoldDB" id="M3FVC8"/>
<gene>
    <name evidence="2" type="ORF">SBD_1771</name>
</gene>
<feature type="compositionally biased region" description="Basic residues" evidence="1">
    <location>
        <begin position="1"/>
        <end position="29"/>
    </location>
</feature>
<protein>
    <submittedName>
        <fullName evidence="2">Uncharacterized protein</fullName>
    </submittedName>
</protein>
<sequence length="66" mass="7412">MQPRLGHHPPHHRRRTKPAGPRTGKRSVLRHTPTLRPPHRPLCRRPVGGCRPANTTNPPSARALRG</sequence>
<dbReference type="EMBL" id="KB405059">
    <property type="protein sequence ID" value="EMF56940.1"/>
    <property type="molecule type" value="Genomic_DNA"/>
</dbReference>
<proteinExistence type="predicted"/>
<evidence type="ECO:0000313" key="2">
    <source>
        <dbReference type="EMBL" id="EMF56940.1"/>
    </source>
</evidence>
<evidence type="ECO:0000256" key="1">
    <source>
        <dbReference type="SAM" id="MobiDB-lite"/>
    </source>
</evidence>
<accession>M3FVC8</accession>
<feature type="region of interest" description="Disordered" evidence="1">
    <location>
        <begin position="1"/>
        <end position="66"/>
    </location>
</feature>
<evidence type="ECO:0000313" key="3">
    <source>
        <dbReference type="Proteomes" id="UP000030760"/>
    </source>
</evidence>